<feature type="domain" description="Glucose dehydrogenase C-terminal" evidence="6">
    <location>
        <begin position="169"/>
        <end position="344"/>
    </location>
</feature>
<evidence type="ECO:0000256" key="3">
    <source>
        <dbReference type="ARBA" id="ARBA00022833"/>
    </source>
</evidence>
<dbReference type="PANTHER" id="PTHR43401:SF2">
    <property type="entry name" value="L-THREONINE 3-DEHYDROGENASE"/>
    <property type="match status" value="1"/>
</dbReference>
<evidence type="ECO:0000256" key="4">
    <source>
        <dbReference type="ARBA" id="ARBA00023002"/>
    </source>
</evidence>
<dbReference type="InterPro" id="IPR011032">
    <property type="entry name" value="GroES-like_sf"/>
</dbReference>
<dbReference type="Gene3D" id="3.90.180.10">
    <property type="entry name" value="Medium-chain alcohol dehydrogenases, catalytic domain"/>
    <property type="match status" value="1"/>
</dbReference>
<evidence type="ECO:0000256" key="1">
    <source>
        <dbReference type="ARBA" id="ARBA00001947"/>
    </source>
</evidence>
<dbReference type="Pfam" id="PF16912">
    <property type="entry name" value="Glu_dehyd_C"/>
    <property type="match status" value="1"/>
</dbReference>
<evidence type="ECO:0000259" key="5">
    <source>
        <dbReference type="Pfam" id="PF08240"/>
    </source>
</evidence>
<dbReference type="EMBL" id="QPJT01000006">
    <property type="protein sequence ID" value="RCX18003.1"/>
    <property type="molecule type" value="Genomic_DNA"/>
</dbReference>
<dbReference type="AlphaFoldDB" id="A0A369B8Z8"/>
<evidence type="ECO:0000313" key="7">
    <source>
        <dbReference type="EMBL" id="RCX18003.1"/>
    </source>
</evidence>
<keyword evidence="3" id="KW-0862">Zinc</keyword>
<dbReference type="SUPFAM" id="SSF50129">
    <property type="entry name" value="GroES-like"/>
    <property type="match status" value="1"/>
</dbReference>
<comment type="cofactor">
    <cofactor evidence="1">
        <name>Zn(2+)</name>
        <dbReference type="ChEBI" id="CHEBI:29105"/>
    </cofactor>
</comment>
<dbReference type="InterPro" id="IPR031640">
    <property type="entry name" value="Glu_dehyd_C"/>
</dbReference>
<name>A0A369B8Z8_9FIRM</name>
<evidence type="ECO:0000259" key="6">
    <source>
        <dbReference type="Pfam" id="PF16912"/>
    </source>
</evidence>
<feature type="domain" description="Alcohol dehydrogenase-like N-terminal" evidence="5">
    <location>
        <begin position="31"/>
        <end position="134"/>
    </location>
</feature>
<dbReference type="GO" id="GO:0016491">
    <property type="term" value="F:oxidoreductase activity"/>
    <property type="evidence" value="ECO:0007669"/>
    <property type="project" value="UniProtKB-KW"/>
</dbReference>
<dbReference type="RefSeq" id="WP_114297144.1">
    <property type="nucleotide sequence ID" value="NZ_QPJT01000006.1"/>
</dbReference>
<reference evidence="7 8" key="1">
    <citation type="submission" date="2018-07" db="EMBL/GenBank/DDBJ databases">
        <title>Genomic Encyclopedia of Type Strains, Phase IV (KMG-IV): sequencing the most valuable type-strain genomes for metagenomic binning, comparative biology and taxonomic classification.</title>
        <authorList>
            <person name="Goeker M."/>
        </authorList>
    </citation>
    <scope>NUCLEOTIDE SEQUENCE [LARGE SCALE GENOMIC DNA]</scope>
    <source>
        <strain evidence="7 8">DSM 27016</strain>
    </source>
</reference>
<proteinExistence type="predicted"/>
<dbReference type="InterPro" id="IPR036291">
    <property type="entry name" value="NAD(P)-bd_dom_sf"/>
</dbReference>
<evidence type="ECO:0000256" key="2">
    <source>
        <dbReference type="ARBA" id="ARBA00022723"/>
    </source>
</evidence>
<dbReference type="PROSITE" id="PS00059">
    <property type="entry name" value="ADH_ZINC"/>
    <property type="match status" value="1"/>
</dbReference>
<dbReference type="Proteomes" id="UP000253034">
    <property type="component" value="Unassembled WGS sequence"/>
</dbReference>
<accession>A0A369B8Z8</accession>
<dbReference type="SUPFAM" id="SSF51735">
    <property type="entry name" value="NAD(P)-binding Rossmann-fold domains"/>
    <property type="match status" value="1"/>
</dbReference>
<dbReference type="InterPro" id="IPR050129">
    <property type="entry name" value="Zn_alcohol_dh"/>
</dbReference>
<dbReference type="Gene3D" id="3.40.50.720">
    <property type="entry name" value="NAD(P)-binding Rossmann-like Domain"/>
    <property type="match status" value="1"/>
</dbReference>
<organism evidence="7 8">
    <name type="scientific">Anaerobacterium chartisolvens</name>
    <dbReference type="NCBI Taxonomy" id="1297424"/>
    <lineage>
        <taxon>Bacteria</taxon>
        <taxon>Bacillati</taxon>
        <taxon>Bacillota</taxon>
        <taxon>Clostridia</taxon>
        <taxon>Eubacteriales</taxon>
        <taxon>Oscillospiraceae</taxon>
        <taxon>Anaerobacterium</taxon>
    </lineage>
</organism>
<dbReference type="GO" id="GO:0008270">
    <property type="term" value="F:zinc ion binding"/>
    <property type="evidence" value="ECO:0007669"/>
    <property type="project" value="InterPro"/>
</dbReference>
<dbReference type="InterPro" id="IPR013154">
    <property type="entry name" value="ADH-like_N"/>
</dbReference>
<dbReference type="InterPro" id="IPR002328">
    <property type="entry name" value="ADH_Zn_CS"/>
</dbReference>
<gene>
    <name evidence="7" type="ORF">DFR58_106172</name>
</gene>
<evidence type="ECO:0000313" key="8">
    <source>
        <dbReference type="Proteomes" id="UP000253034"/>
    </source>
</evidence>
<comment type="caution">
    <text evidence="7">The sequence shown here is derived from an EMBL/GenBank/DDBJ whole genome shotgun (WGS) entry which is preliminary data.</text>
</comment>
<keyword evidence="4" id="KW-0560">Oxidoreductase</keyword>
<dbReference type="OrthoDB" id="9787435at2"/>
<sequence>MGASVGNCVNYYAPKDVRIEEMNEIPKISIGEVLVKIEACAVCGTDVKSFVNGNPRIKPPQVMGHELCGTIVELGKGVANYKIGQRVTMATTIGCGDCYYCNKGKTNMCRSAEAMGFNYAGAMAPYAVIPAKAVKQNHLVDVGDLDATVASLSEPMSCAMNDINRVPEEELENVLILGLGPLGMLHAVCVREKGVKNIVCVEFPGKRSDMARDMGLTVVAPDEIDGKFKELSNGEGFDLVLITAPNNGVQSKAPMYARKGGYVSYFASLPVGDEMLSMNSRTIHYNELVLYGTSDSTVKHVQAAVALLRKNPDGFKPLITHVMPFSDFHKAMDEIKAGNAVKIVLVP</sequence>
<keyword evidence="2" id="KW-0479">Metal-binding</keyword>
<dbReference type="PANTHER" id="PTHR43401">
    <property type="entry name" value="L-THREONINE 3-DEHYDROGENASE"/>
    <property type="match status" value="1"/>
</dbReference>
<protein>
    <submittedName>
        <fullName evidence="7">L-iditol 2-dehydrogenase</fullName>
    </submittedName>
</protein>
<dbReference type="Pfam" id="PF08240">
    <property type="entry name" value="ADH_N"/>
    <property type="match status" value="1"/>
</dbReference>
<keyword evidence="8" id="KW-1185">Reference proteome</keyword>